<name>A0A017T931_9BACT</name>
<feature type="chain" id="PRO_5001496998" evidence="1">
    <location>
        <begin position="24"/>
        <end position="292"/>
    </location>
</feature>
<sequence>MIRLSSLLLCAASLLSLASTGCAARARASARALIPAPAIGVQVQGTGNVGAWGQGQASGYGSGTVGRTPAPPPPPVINVGPPPVFYGIPLAGAQDVVFVFDQSGSMVDMTTSAPVTNPLAGLALLGARAASFTLPASPTAFLSAAPTLFQAQDSKLEAAKAELISTISLLPDGTRFNIVSFDDTMTHLSPGLTTMNAITRVSTLSFIHGLKPRGSTAAVPALRTAYVMQPRRVVFLSDGLANVGGDRDALLAEARNEMRYGVRFDTVGVGPDQDHALMQTLARESGGISTSR</sequence>
<dbReference type="Pfam" id="PF13768">
    <property type="entry name" value="VWA_3"/>
    <property type="match status" value="1"/>
</dbReference>
<dbReference type="RefSeq" id="WP_044242994.1">
    <property type="nucleotide sequence ID" value="NZ_ASRX01000027.1"/>
</dbReference>
<dbReference type="PANTHER" id="PTHR45737">
    <property type="entry name" value="VON WILLEBRAND FACTOR A DOMAIN-CONTAINING PROTEIN 5A"/>
    <property type="match status" value="1"/>
</dbReference>
<dbReference type="EMBL" id="ASRX01000027">
    <property type="protein sequence ID" value="EYF05086.1"/>
    <property type="molecule type" value="Genomic_DNA"/>
</dbReference>
<gene>
    <name evidence="3" type="ORF">CAP_3676</name>
</gene>
<evidence type="ECO:0000313" key="4">
    <source>
        <dbReference type="Proteomes" id="UP000019678"/>
    </source>
</evidence>
<dbReference type="OrthoDB" id="9806395at2"/>
<dbReference type="PROSITE" id="PS51257">
    <property type="entry name" value="PROKAR_LIPOPROTEIN"/>
    <property type="match status" value="1"/>
</dbReference>
<evidence type="ECO:0000256" key="1">
    <source>
        <dbReference type="SAM" id="SignalP"/>
    </source>
</evidence>
<dbReference type="PROSITE" id="PS50234">
    <property type="entry name" value="VWFA"/>
    <property type="match status" value="1"/>
</dbReference>
<dbReference type="InterPro" id="IPR002035">
    <property type="entry name" value="VWF_A"/>
</dbReference>
<dbReference type="Gene3D" id="3.40.50.410">
    <property type="entry name" value="von Willebrand factor, type A domain"/>
    <property type="match status" value="1"/>
</dbReference>
<keyword evidence="1" id="KW-0732">Signal</keyword>
<reference evidence="3 4" key="1">
    <citation type="submission" date="2013-05" db="EMBL/GenBank/DDBJ databases">
        <title>Genome assembly of Chondromyces apiculatus DSM 436.</title>
        <authorList>
            <person name="Sharma G."/>
            <person name="Khatri I."/>
            <person name="Kaur C."/>
            <person name="Mayilraj S."/>
            <person name="Subramanian S."/>
        </authorList>
    </citation>
    <scope>NUCLEOTIDE SEQUENCE [LARGE SCALE GENOMIC DNA]</scope>
    <source>
        <strain evidence="3 4">DSM 436</strain>
    </source>
</reference>
<comment type="caution">
    <text evidence="3">The sequence shown here is derived from an EMBL/GenBank/DDBJ whole genome shotgun (WGS) entry which is preliminary data.</text>
</comment>
<dbReference type="AlphaFoldDB" id="A0A017T931"/>
<organism evidence="3 4">
    <name type="scientific">Chondromyces apiculatus DSM 436</name>
    <dbReference type="NCBI Taxonomy" id="1192034"/>
    <lineage>
        <taxon>Bacteria</taxon>
        <taxon>Pseudomonadati</taxon>
        <taxon>Myxococcota</taxon>
        <taxon>Polyangia</taxon>
        <taxon>Polyangiales</taxon>
        <taxon>Polyangiaceae</taxon>
        <taxon>Chondromyces</taxon>
    </lineage>
</organism>
<dbReference type="SMART" id="SM00327">
    <property type="entry name" value="VWA"/>
    <property type="match status" value="1"/>
</dbReference>
<dbReference type="SUPFAM" id="SSF53300">
    <property type="entry name" value="vWA-like"/>
    <property type="match status" value="1"/>
</dbReference>
<dbReference type="eggNOG" id="COG2304">
    <property type="taxonomic scope" value="Bacteria"/>
</dbReference>
<dbReference type="STRING" id="1192034.CAP_3676"/>
<keyword evidence="4" id="KW-1185">Reference proteome</keyword>
<protein>
    <submittedName>
        <fullName evidence="3">Basic proline-rich protein</fullName>
    </submittedName>
</protein>
<feature type="signal peptide" evidence="1">
    <location>
        <begin position="1"/>
        <end position="23"/>
    </location>
</feature>
<dbReference type="PANTHER" id="PTHR45737:SF6">
    <property type="entry name" value="VON WILLEBRAND FACTOR A DOMAIN-CONTAINING PROTEIN 5A"/>
    <property type="match status" value="1"/>
</dbReference>
<evidence type="ECO:0000259" key="2">
    <source>
        <dbReference type="PROSITE" id="PS50234"/>
    </source>
</evidence>
<accession>A0A017T931</accession>
<proteinExistence type="predicted"/>
<evidence type="ECO:0000313" key="3">
    <source>
        <dbReference type="EMBL" id="EYF05086.1"/>
    </source>
</evidence>
<dbReference type="Proteomes" id="UP000019678">
    <property type="component" value="Unassembled WGS sequence"/>
</dbReference>
<feature type="domain" description="VWFA" evidence="2">
    <location>
        <begin position="95"/>
        <end position="292"/>
    </location>
</feature>
<dbReference type="InterPro" id="IPR036465">
    <property type="entry name" value="vWFA_dom_sf"/>
</dbReference>